<organism evidence="2">
    <name type="scientific">Arabidopsis thaliana</name>
    <name type="common">Mouse-ear cress</name>
    <dbReference type="NCBI Taxonomy" id="3702"/>
    <lineage>
        <taxon>Eukaryota</taxon>
        <taxon>Viridiplantae</taxon>
        <taxon>Streptophyta</taxon>
        <taxon>Embryophyta</taxon>
        <taxon>Tracheophyta</taxon>
        <taxon>Spermatophyta</taxon>
        <taxon>Magnoliopsida</taxon>
        <taxon>eudicotyledons</taxon>
        <taxon>Gunneridae</taxon>
        <taxon>Pentapetalae</taxon>
        <taxon>rosids</taxon>
        <taxon>malvids</taxon>
        <taxon>Brassicales</taxon>
        <taxon>Brassicaceae</taxon>
        <taxon>Camelineae</taxon>
        <taxon>Arabidopsis</taxon>
    </lineage>
</organism>
<accession>Q9FW06</accession>
<feature type="transmembrane region" description="Helical" evidence="1">
    <location>
        <begin position="87"/>
        <end position="109"/>
    </location>
</feature>
<name>Q9FW06_ARATH</name>
<keyword evidence="1" id="KW-1133">Transmembrane helix</keyword>
<dbReference type="AlphaFoldDB" id="Q9FW06"/>
<sequence length="119" mass="13021">MLHTSDGLEFAFLGESNGTKEMKLVSSDAKDMSQSQVEFSEDIVNLVVEDSEIDEDCSIWGKPKRKVLDKVTEVETKGVVPNLLSPLVPASVMVGWLAVAVGSVVCGGWKCDWFNICRI</sequence>
<keyword evidence="1" id="KW-0812">Transmembrane</keyword>
<reference evidence="2" key="2">
    <citation type="submission" date="2000-09" db="EMBL/GenBank/DDBJ databases">
        <title>Arabidopsis thaliana chromosome 1 BAC F13E17 genomic sequence.</title>
        <authorList>
            <person name="Lin X."/>
            <person name="Kaul S."/>
            <person name="Town C.D."/>
            <person name="Benito M."/>
            <person name="Creasy T.H."/>
            <person name="Haas B.J."/>
            <person name="Wu D."/>
            <person name="Maiti R."/>
            <person name="Ronning C.M."/>
            <person name="Koo H."/>
            <person name="Fujii C.Y."/>
            <person name="Utterback T.R."/>
            <person name="Barnstead M.E."/>
            <person name="Bowman C.L."/>
            <person name="White O."/>
            <person name="Nierman W.C."/>
            <person name="Fraser C.M."/>
        </authorList>
    </citation>
    <scope>NUCLEOTIDE SEQUENCE</scope>
</reference>
<proteinExistence type="predicted"/>
<gene>
    <name evidence="2" type="primary">F13E17.1</name>
</gene>
<evidence type="ECO:0000256" key="1">
    <source>
        <dbReference type="SAM" id="Phobius"/>
    </source>
</evidence>
<protein>
    <submittedName>
        <fullName evidence="2">Uncharacterized protein F13E17.1</fullName>
    </submittedName>
</protein>
<keyword evidence="1" id="KW-0472">Membrane</keyword>
<dbReference type="TAIR" id="AT3G29790"/>
<dbReference type="ExpressionAtlas" id="Q9FW06">
    <property type="expression patterns" value="baseline"/>
</dbReference>
<reference key="1">
    <citation type="journal article" date="2000" name="Nature">
        <title>Sequence and analysis of chromosome 1 of the plant Arabidopsis thaliana.</title>
        <authorList>
            <person name="Theologis A."/>
            <person name="Ecker J.R."/>
            <person name="Palm C.J."/>
            <person name="Federspiel N.A."/>
            <person name="Kaul S."/>
            <person name="White O."/>
            <person name="Alonso J."/>
            <person name="Altafi H."/>
            <person name="Araujo R."/>
            <person name="Bowman C.L."/>
            <person name="Brooks S.Y."/>
            <person name="Buehler E."/>
            <person name="Chan A."/>
            <person name="Chao Q."/>
            <person name="Chen H."/>
            <person name="Cheuk R.F."/>
            <person name="Chin C.W."/>
            <person name="Chung M.K."/>
            <person name="Conn L."/>
            <person name="Conway A.B."/>
            <person name="Conway A.R."/>
            <person name="Creasy T.H."/>
            <person name="Dewar K."/>
            <person name="Dunn P."/>
            <person name="Etgu P."/>
            <person name="Feldblyum T.V."/>
            <person name="Feng J."/>
            <person name="Fong B."/>
            <person name="Fujii C.Y."/>
            <person name="Gill J.E."/>
            <person name="Goldsmith A.D."/>
            <person name="Haas B."/>
            <person name="Hansen N.F."/>
            <person name="Hughes B."/>
            <person name="Huizar L."/>
            <person name="Hunter J.L."/>
            <person name="Jenkins J."/>
            <person name="Johnson-Hopson C."/>
            <person name="Khan S."/>
            <person name="Khaykin E."/>
            <person name="Kim C.J."/>
            <person name="Koo H.L."/>
            <person name="Kremenetskaia I."/>
            <person name="Kurtz D.B."/>
            <person name="Kwan A."/>
            <person name="Lam B."/>
            <person name="Langin-Hooper S."/>
            <person name="Lee A."/>
            <person name="Lee J.M."/>
            <person name="Lenz C.A."/>
            <person name="Li J.H."/>
            <person name="Li Y."/>
            <person name="Lin X."/>
            <person name="Liu S.X."/>
            <person name="Liu Z.A."/>
            <person name="Luros J.S."/>
            <person name="Maiti R."/>
            <person name="Marziali A."/>
            <person name="Militscher J."/>
            <person name="Miranda M."/>
            <person name="Nguyen M."/>
            <person name="Nierman W.C."/>
            <person name="Osborne B.I."/>
            <person name="Pai G."/>
            <person name="Peterson J."/>
            <person name="Pham P.K."/>
            <person name="Rizzo M."/>
            <person name="Rooney T."/>
            <person name="Rowley D."/>
            <person name="Sakano H."/>
            <person name="Salzberg S.L."/>
            <person name="Schwartz J.R."/>
            <person name="Shinn P."/>
            <person name="Southwick A.M."/>
            <person name="Sun H."/>
            <person name="Tallon L.J."/>
            <person name="Tambunga G."/>
            <person name="Toriumi M.J."/>
            <person name="Town C.D."/>
            <person name="Utterback T."/>
            <person name="Van Aken S."/>
            <person name="Vaysberg M."/>
            <person name="Vysotskaia V.S."/>
            <person name="Walker M."/>
            <person name="Wu D."/>
            <person name="Yu G."/>
            <person name="Fraser C.M."/>
            <person name="Venter J.C."/>
            <person name="Davis R.W."/>
        </authorList>
    </citation>
    <scope>NUCLEOTIDE SEQUENCE [LARGE SCALE GENOMIC DNA]</scope>
    <source>
        <strain>cv. Columbia</strain>
    </source>
</reference>
<evidence type="ECO:0000313" key="2">
    <source>
        <dbReference type="EMBL" id="AAG12617.1"/>
    </source>
</evidence>
<dbReference type="EMBL" id="AC074284">
    <property type="protein sequence ID" value="AAG12617.1"/>
    <property type="molecule type" value="Genomic_DNA"/>
</dbReference>